<name>Q8CF16_MOUSE</name>
<protein>
    <submittedName>
        <fullName evidence="1">Uncharacterized protein</fullName>
    </submittedName>
</protein>
<reference evidence="1" key="2">
    <citation type="journal article" date="2000" name="Genome Res.">
        <title>Normalization and subtraction of cap-trapper-selected cDNAs to prepare full-length cDNA libraries for rapid discovery of new genes.</title>
        <authorList>
            <person name="Carninci P."/>
            <person name="Shibata Y."/>
            <person name="Hayatsu N."/>
            <person name="Sugahara Y."/>
            <person name="Shibata K."/>
            <person name="Itoh M."/>
            <person name="Konno H."/>
            <person name="Okazaki Y."/>
            <person name="Muramatsu M."/>
            <person name="Hayashizaki Y."/>
        </authorList>
    </citation>
    <scope>NUCLEOTIDE SEQUENCE</scope>
    <source>
        <strain evidence="1">C57BL/6J</strain>
        <tissue evidence="1">Pancreas</tissue>
    </source>
</reference>
<reference evidence="1" key="3">
    <citation type="journal article" date="2000" name="Genome Res.">
        <title>RIKEN integrated sequence analysis (RISA) system--384-format sequencing pipeline with 384 multicapillary sequencer.</title>
        <authorList>
            <person name="Shibata K."/>
            <person name="Itoh M."/>
            <person name="Aizawa K."/>
            <person name="Nagaoka S."/>
            <person name="Sasaki N."/>
            <person name="Carninci P."/>
            <person name="Konno H."/>
            <person name="Akiyama J."/>
            <person name="Nishi K."/>
            <person name="Kitsunai T."/>
            <person name="Tashiro H."/>
            <person name="Itoh M."/>
            <person name="Sumi N."/>
            <person name="Ishii Y."/>
            <person name="Nakamura S."/>
            <person name="Hazama M."/>
            <person name="Nishine T."/>
            <person name="Harada A."/>
            <person name="Yamamoto R."/>
            <person name="Matsumoto H."/>
            <person name="Sakaguchi S."/>
            <person name="Ikegami T."/>
            <person name="Kashiwagi K."/>
            <person name="Fujiwake S."/>
            <person name="Inoue K."/>
            <person name="Togawa Y."/>
            <person name="Izawa M."/>
            <person name="Ohara E."/>
            <person name="Watahiki M."/>
            <person name="Yoneda Y."/>
            <person name="Ishikawa T."/>
            <person name="Ozawa K."/>
            <person name="Tanaka T."/>
            <person name="Matsuura S."/>
            <person name="Kawai J."/>
            <person name="Okazaki Y."/>
            <person name="Muramatsu M."/>
            <person name="Inoue Y."/>
            <person name="Kira A."/>
            <person name="Hayashizaki Y."/>
        </authorList>
    </citation>
    <scope>NUCLEOTIDE SEQUENCE</scope>
    <source>
        <strain evidence="1">C57BL/6J</strain>
        <tissue evidence="1">Pancreas</tissue>
    </source>
</reference>
<evidence type="ECO:0000313" key="1">
    <source>
        <dbReference type="EMBL" id="BAC25172.1"/>
    </source>
</evidence>
<reference evidence="1" key="5">
    <citation type="journal article" date="2001" name="Nature">
        <title>Functional annotation of a full-length mouse cDNA collection.</title>
        <authorList>
            <consortium name="The RIKEN Genome Exploration Research Group Phase II Team and the FANTOM Consortium"/>
        </authorList>
    </citation>
    <scope>NUCLEOTIDE SEQUENCE</scope>
    <source>
        <strain evidence="1">C57BL/6J</strain>
        <tissue evidence="1">Pancreas</tissue>
    </source>
</reference>
<sequence>GSGAVCPPRRQEAAARHQLSTIFLPLRMEISKKGSKKRRVELGVIGLEEAGNRSPRLLLRRRQVPAPH</sequence>
<reference evidence="1" key="1">
    <citation type="journal article" date="1999" name="Methods Enzymol.">
        <title>High-efficiency full-length cDNA cloning.</title>
        <authorList>
            <person name="Carninci P."/>
            <person name="Hayashizaki Y."/>
        </authorList>
    </citation>
    <scope>NUCLEOTIDE SEQUENCE</scope>
    <source>
        <strain evidence="1">C57BL/6J</strain>
        <tissue evidence="1">Pancreas</tissue>
    </source>
</reference>
<organism evidence="1">
    <name type="scientific">Mus musculus</name>
    <name type="common">Mouse</name>
    <dbReference type="NCBI Taxonomy" id="10090"/>
    <lineage>
        <taxon>Eukaryota</taxon>
        <taxon>Metazoa</taxon>
        <taxon>Chordata</taxon>
        <taxon>Craniata</taxon>
        <taxon>Vertebrata</taxon>
        <taxon>Euteleostomi</taxon>
        <taxon>Mammalia</taxon>
        <taxon>Eutheria</taxon>
        <taxon>Euarchontoglires</taxon>
        <taxon>Glires</taxon>
        <taxon>Rodentia</taxon>
        <taxon>Myomorpha</taxon>
        <taxon>Muroidea</taxon>
        <taxon>Muridae</taxon>
        <taxon>Murinae</taxon>
        <taxon>Mus</taxon>
        <taxon>Mus</taxon>
    </lineage>
</organism>
<feature type="non-terminal residue" evidence="1">
    <location>
        <position position="1"/>
    </location>
</feature>
<dbReference type="MGI" id="MGI:1921419">
    <property type="gene designation" value="1810010K12Rik"/>
</dbReference>
<dbReference type="AGR" id="MGI:1921419"/>
<reference evidence="1" key="6">
    <citation type="journal article" date="2002" name="Nature">
        <title>Analysis of the mouse transcriptome based on functional annotation of 60,770 full-length cDNAs.</title>
        <authorList>
            <consortium name="The FANTOM Consortium and the RIKEN Genome Exploration Research Group Phase I and II Team"/>
        </authorList>
    </citation>
    <scope>NUCLEOTIDE SEQUENCE</scope>
    <source>
        <strain evidence="1">C57BL/6J</strain>
        <tissue evidence="1">Pancreas</tissue>
    </source>
</reference>
<reference evidence="1" key="7">
    <citation type="journal article" date="2005" name="Science">
        <title>The Transcriptional Landscape of the Mammalian Genome.</title>
        <authorList>
            <consortium name="The FANTOM Consortium"/>
            <consortium name="Riken Genome Exploration Research Group and Genome Science Group (Genome Network Project Core Group)"/>
        </authorList>
    </citation>
    <scope>NUCLEOTIDE SEQUENCE</scope>
    <source>
        <strain evidence="1">C57BL/6J</strain>
        <tissue evidence="1">Pancreas</tissue>
    </source>
</reference>
<evidence type="ECO:0000313" key="2">
    <source>
        <dbReference type="MGI" id="MGI:1921419"/>
    </source>
</evidence>
<reference evidence="1" key="8">
    <citation type="journal article" date="2005" name="Science">
        <title>Antisense Transcription in the Mammalian Transcriptome.</title>
        <authorList>
            <consortium name="RIKEN Genome Exploration Research Group and Genome Science Group (Genome Network Project Core Group) and the FANTOM Consortium"/>
        </authorList>
    </citation>
    <scope>NUCLEOTIDE SEQUENCE</scope>
    <source>
        <strain evidence="1">C57BL/6J</strain>
        <tissue evidence="1">Pancreas</tissue>
    </source>
</reference>
<gene>
    <name evidence="2" type="primary">1810010K12Rik</name>
</gene>
<proteinExistence type="evidence at transcript level"/>
<accession>Q8CF16</accession>
<reference evidence="1" key="4">
    <citation type="submission" date="2000-07" db="EMBL/GenBank/DDBJ databases">
        <authorList>
            <person name="Adachi J."/>
            <person name="Aizawa K."/>
            <person name="Akahira S."/>
            <person name="Akimura T."/>
            <person name="Arai A."/>
            <person name="Aono H."/>
            <person name="Arakawa T."/>
            <person name="Bono H."/>
            <person name="Carninci P."/>
            <person name="Fukuda S."/>
            <person name="Fukunishi Y."/>
            <person name="Furuno M."/>
            <person name="Hanagaki T."/>
            <person name="Hara A."/>
            <person name="Hayatsu N."/>
            <person name="Hiramoto K."/>
            <person name="Hiraoka T."/>
            <person name="Hori F."/>
            <person name="Imotani K."/>
            <person name="Ishii Y."/>
            <person name="Itoh M."/>
            <person name="Izawa M."/>
            <person name="Kasukawa T."/>
            <person name="Kato H."/>
            <person name="Kawai J."/>
            <person name="Kojima Y."/>
            <person name="Konno H."/>
            <person name="Kouda M."/>
            <person name="Koya S."/>
            <person name="Kurihara C."/>
            <person name="Matsuyama T."/>
            <person name="Miyazaki A."/>
            <person name="Nishi K."/>
            <person name="Nomura K."/>
            <person name="Numazaki R."/>
            <person name="Ohno M."/>
            <person name="Okazaki Y."/>
            <person name="Okido T."/>
            <person name="Owa C."/>
            <person name="Saito H."/>
            <person name="Saito R."/>
            <person name="Sakai C."/>
            <person name="Sakai K."/>
            <person name="Sano H."/>
            <person name="Sasaki D."/>
            <person name="Shibata K."/>
            <person name="Shibata Y."/>
            <person name="Shinagawa A."/>
            <person name="Shiraki T."/>
            <person name="Sogabe Y."/>
            <person name="Suzuki H."/>
            <person name="Tagami M."/>
            <person name="Tagawa A."/>
            <person name="Takahashi F."/>
            <person name="Tanaka T."/>
            <person name="Tejima Y."/>
            <person name="Toya T."/>
            <person name="Yamamura T."/>
            <person name="Yasunishi A."/>
            <person name="Yoshida K."/>
            <person name="Yoshino M."/>
            <person name="Muramatsu M."/>
            <person name="Hayashizaki Y."/>
        </authorList>
    </citation>
    <scope>NUCLEOTIDE SEQUENCE</scope>
    <source>
        <strain evidence="1">C57BL/6J</strain>
        <tissue evidence="1">Pancreas</tissue>
    </source>
</reference>
<dbReference type="AlphaFoldDB" id="Q8CF16"/>
<dbReference type="EMBL" id="AK007425">
    <property type="protein sequence ID" value="BAC25172.1"/>
    <property type="molecule type" value="mRNA"/>
</dbReference>